<dbReference type="InterPro" id="IPR045646">
    <property type="entry name" value="DUF6402"/>
</dbReference>
<evidence type="ECO:0000313" key="1">
    <source>
        <dbReference type="EMBL" id="SFP37549.1"/>
    </source>
</evidence>
<proteinExistence type="predicted"/>
<sequence length="276" mass="31567">MRKWFDNSAYEMPIAVKVGDASPSNLDAQKLLTDLPFDWLFSASSRVRGPVESLVSDLQDVREFNELIGRTKSPLTQLSNGLVVFMTRLKRIGLLDENACALQNSYEDFSKLSAMQHEETSQFNLIRLGSSLWEKATDNLDDVYGALGSFAIKVAATKFRTLSNDYGFPAIKIEEIGLYVRDTYDFLDDDQLLGYWNRKGVIRPWPHDYLSVPSHIDRNGDRYFKVTNGAFTQYRKQKNQGGDFLVFSTVKRYPVSISIHLNRTDFVEFKYRTHGG</sequence>
<evidence type="ECO:0000313" key="2">
    <source>
        <dbReference type="Proteomes" id="UP000243084"/>
    </source>
</evidence>
<dbReference type="EMBL" id="FOXM01000002">
    <property type="protein sequence ID" value="SFP37549.1"/>
    <property type="molecule type" value="Genomic_DNA"/>
</dbReference>
<keyword evidence="2" id="KW-1185">Reference proteome</keyword>
<dbReference type="Proteomes" id="UP000243084">
    <property type="component" value="Unassembled WGS sequence"/>
</dbReference>
<gene>
    <name evidence="1" type="ORF">SAMN05216229_10237</name>
</gene>
<name>A0A1I5PUA4_9GAMM</name>
<dbReference type="AlphaFoldDB" id="A0A1I5PUA4"/>
<reference evidence="2" key="1">
    <citation type="submission" date="2016-10" db="EMBL/GenBank/DDBJ databases">
        <authorList>
            <person name="Varghese N."/>
            <person name="Submissions S."/>
        </authorList>
    </citation>
    <scope>NUCLEOTIDE SEQUENCE [LARGE SCALE GENOMIC DNA]</scope>
    <source>
        <strain evidence="2">JCM 18195</strain>
    </source>
</reference>
<protein>
    <submittedName>
        <fullName evidence="1">Uncharacterized protein</fullName>
    </submittedName>
</protein>
<dbReference type="Pfam" id="PF19940">
    <property type="entry name" value="DUF6402"/>
    <property type="match status" value="1"/>
</dbReference>
<organism evidence="1 2">
    <name type="scientific">Geopseudomonas sagittaria</name>
    <dbReference type="NCBI Taxonomy" id="1135990"/>
    <lineage>
        <taxon>Bacteria</taxon>
        <taxon>Pseudomonadati</taxon>
        <taxon>Pseudomonadota</taxon>
        <taxon>Gammaproteobacteria</taxon>
        <taxon>Pseudomonadales</taxon>
        <taxon>Pseudomonadaceae</taxon>
        <taxon>Geopseudomonas</taxon>
    </lineage>
</organism>
<accession>A0A1I5PUA4</accession>